<dbReference type="AlphaFoldDB" id="A0AAU8JL71"/>
<evidence type="ECO:0000313" key="2">
    <source>
        <dbReference type="EMBL" id="XCM39606.1"/>
    </source>
</evidence>
<accession>A0AAU8JL71</accession>
<protein>
    <submittedName>
        <fullName evidence="2">Uncharacterized protein</fullName>
    </submittedName>
</protein>
<name>A0AAU8JL71_9CYAN</name>
<dbReference type="RefSeq" id="WP_190880922.1">
    <property type="nucleotide sequence ID" value="NZ_CP159837.1"/>
</dbReference>
<gene>
    <name evidence="2" type="ORF">ABWT76_002550</name>
</gene>
<keyword evidence="1" id="KW-0472">Membrane</keyword>
<reference evidence="2" key="1">
    <citation type="submission" date="2024-07" db="EMBL/GenBank/DDBJ databases">
        <authorList>
            <person name="Kim Y.J."/>
            <person name="Jeong J.Y."/>
        </authorList>
    </citation>
    <scope>NUCLEOTIDE SEQUENCE</scope>
    <source>
        <strain evidence="2">GIHE-MW2</strain>
    </source>
</reference>
<organism evidence="2">
    <name type="scientific">Planktothricoides raciborskii GIHE-MW2</name>
    <dbReference type="NCBI Taxonomy" id="2792601"/>
    <lineage>
        <taxon>Bacteria</taxon>
        <taxon>Bacillati</taxon>
        <taxon>Cyanobacteriota</taxon>
        <taxon>Cyanophyceae</taxon>
        <taxon>Oscillatoriophycideae</taxon>
        <taxon>Oscillatoriales</taxon>
        <taxon>Oscillatoriaceae</taxon>
        <taxon>Planktothricoides</taxon>
    </lineage>
</organism>
<evidence type="ECO:0000256" key="1">
    <source>
        <dbReference type="SAM" id="Phobius"/>
    </source>
</evidence>
<proteinExistence type="predicted"/>
<sequence>MKIPEVTSKKICYLYSGLFLTSLIIFNLGFTVILKAQELFSVKIKFTDVYGNFAELIVSDPDVNYPLQEGSLMQKRDRHIAKMFEVMLLECGDNRSSSLAVTWRYKADQGKLDLGGYIISCETVHNAKEIYGLGLPEATLITRMRASGQLPVNQIVNIPTLKFDTSAKINRWLSFTNQFEPVLRPRNN</sequence>
<keyword evidence="1" id="KW-1133">Transmembrane helix</keyword>
<feature type="transmembrane region" description="Helical" evidence="1">
    <location>
        <begin position="12"/>
        <end position="34"/>
    </location>
</feature>
<keyword evidence="1" id="KW-0812">Transmembrane</keyword>
<dbReference type="EMBL" id="CP159837">
    <property type="protein sequence ID" value="XCM39606.1"/>
    <property type="molecule type" value="Genomic_DNA"/>
</dbReference>